<evidence type="ECO:0000256" key="1">
    <source>
        <dbReference type="ARBA" id="ARBA00008853"/>
    </source>
</evidence>
<keyword evidence="2" id="KW-0732">Signal</keyword>
<dbReference type="InterPro" id="IPR013658">
    <property type="entry name" value="SGL"/>
</dbReference>
<feature type="domain" description="SMP-30/Gluconolactonase/LRE-like region" evidence="3">
    <location>
        <begin position="37"/>
        <end position="292"/>
    </location>
</feature>
<dbReference type="Gene3D" id="2.120.10.30">
    <property type="entry name" value="TolB, C-terminal domain"/>
    <property type="match status" value="1"/>
</dbReference>
<protein>
    <submittedName>
        <fullName evidence="5">Sugar lactone lactonase YvrE</fullName>
    </submittedName>
</protein>
<dbReference type="Pfam" id="PF08450">
    <property type="entry name" value="SGL"/>
    <property type="match status" value="1"/>
</dbReference>
<reference evidence="5" key="1">
    <citation type="submission" date="2025-08" db="UniProtKB">
        <authorList>
            <consortium name="RefSeq"/>
        </authorList>
    </citation>
    <scope>IDENTIFICATION</scope>
    <source>
        <tissue evidence="5">Whole Larva</tissue>
    </source>
</reference>
<gene>
    <name evidence="5" type="primary">LOC108561722</name>
</gene>
<dbReference type="PANTHER" id="PTHR10907:SF47">
    <property type="entry name" value="REGUCALCIN"/>
    <property type="match status" value="1"/>
</dbReference>
<dbReference type="RefSeq" id="XP_017775285.1">
    <property type="nucleotide sequence ID" value="XM_017919796.1"/>
</dbReference>
<evidence type="ECO:0000259" key="3">
    <source>
        <dbReference type="Pfam" id="PF08450"/>
    </source>
</evidence>
<evidence type="ECO:0000313" key="4">
    <source>
        <dbReference type="Proteomes" id="UP000695000"/>
    </source>
</evidence>
<name>A0ABM1ML35_NICVS</name>
<dbReference type="InterPro" id="IPR005511">
    <property type="entry name" value="SMP-30"/>
</dbReference>
<sequence>MIVFSAFLALLLADSVLCYGFSKNPAVIQLTEPLEHGEGPTWDPRTGLLYFVDIKEGRVYSYNPETEESYYVHLDGTVSPLVQCEGDPHRFVVGVNRSVISMEWDGKHQIKCKKLLTTVAEDIPSSRFNDGKADSRGRLWFGTIGYENSSGVIPDDASLFLITKETLKHPKAAVKPVTVSNGLAWSKANDRFFYIDTPTYQIVEYDYDDASGAISNRRVGIDLKNLGASALPDGMTIDEDDNLWVALHGAGSVLQIDSRTWRILRRIAIPGRYVTSVMFGGRDLEVLFVTTSRVQMNAEQRLQQPAAGSLFAVTNLGTRGVPVFEATVC</sequence>
<dbReference type="PANTHER" id="PTHR10907">
    <property type="entry name" value="REGUCALCIN"/>
    <property type="match status" value="1"/>
</dbReference>
<evidence type="ECO:0000256" key="2">
    <source>
        <dbReference type="SAM" id="SignalP"/>
    </source>
</evidence>
<dbReference type="InterPro" id="IPR011042">
    <property type="entry name" value="6-blade_b-propeller_TolB-like"/>
</dbReference>
<organism evidence="4 5">
    <name type="scientific">Nicrophorus vespilloides</name>
    <name type="common">Boreal carrion beetle</name>
    <dbReference type="NCBI Taxonomy" id="110193"/>
    <lineage>
        <taxon>Eukaryota</taxon>
        <taxon>Metazoa</taxon>
        <taxon>Ecdysozoa</taxon>
        <taxon>Arthropoda</taxon>
        <taxon>Hexapoda</taxon>
        <taxon>Insecta</taxon>
        <taxon>Pterygota</taxon>
        <taxon>Neoptera</taxon>
        <taxon>Endopterygota</taxon>
        <taxon>Coleoptera</taxon>
        <taxon>Polyphaga</taxon>
        <taxon>Staphyliniformia</taxon>
        <taxon>Silphidae</taxon>
        <taxon>Nicrophorinae</taxon>
        <taxon>Nicrophorus</taxon>
    </lineage>
</organism>
<dbReference type="GeneID" id="108561722"/>
<accession>A0ABM1ML35</accession>
<keyword evidence="4" id="KW-1185">Reference proteome</keyword>
<dbReference type="Proteomes" id="UP000695000">
    <property type="component" value="Unplaced"/>
</dbReference>
<feature type="chain" id="PRO_5045354335" evidence="2">
    <location>
        <begin position="19"/>
        <end position="329"/>
    </location>
</feature>
<dbReference type="SUPFAM" id="SSF63829">
    <property type="entry name" value="Calcium-dependent phosphotriesterase"/>
    <property type="match status" value="1"/>
</dbReference>
<feature type="signal peptide" evidence="2">
    <location>
        <begin position="1"/>
        <end position="18"/>
    </location>
</feature>
<comment type="similarity">
    <text evidence="1">Belongs to the SMP-30/CGR1 family.</text>
</comment>
<proteinExistence type="inferred from homology"/>
<evidence type="ECO:0000313" key="5">
    <source>
        <dbReference type="RefSeq" id="XP_017775285.1"/>
    </source>
</evidence>
<dbReference type="PRINTS" id="PR01790">
    <property type="entry name" value="SMP30FAMILY"/>
</dbReference>